<accession>A0A135SN36</accession>
<evidence type="ECO:0000256" key="1">
    <source>
        <dbReference type="SAM" id="MobiDB-lite"/>
    </source>
</evidence>
<feature type="region of interest" description="Disordered" evidence="1">
    <location>
        <begin position="137"/>
        <end position="179"/>
    </location>
</feature>
<dbReference type="Gene3D" id="1.25.40.10">
    <property type="entry name" value="Tetratricopeptide repeat domain"/>
    <property type="match status" value="1"/>
</dbReference>
<proteinExistence type="predicted"/>
<gene>
    <name evidence="2" type="ORF">CNYM01_01309</name>
</gene>
<feature type="compositionally biased region" description="Polar residues" evidence="1">
    <location>
        <begin position="43"/>
        <end position="57"/>
    </location>
</feature>
<dbReference type="OrthoDB" id="1872379at2759"/>
<dbReference type="InterPro" id="IPR011990">
    <property type="entry name" value="TPR-like_helical_dom_sf"/>
</dbReference>
<feature type="compositionally biased region" description="Low complexity" evidence="1">
    <location>
        <begin position="156"/>
        <end position="170"/>
    </location>
</feature>
<dbReference type="SUPFAM" id="SSF48452">
    <property type="entry name" value="TPR-like"/>
    <property type="match status" value="1"/>
</dbReference>
<evidence type="ECO:0008006" key="4">
    <source>
        <dbReference type="Google" id="ProtNLM"/>
    </source>
</evidence>
<feature type="compositionally biased region" description="Basic and acidic residues" evidence="1">
    <location>
        <begin position="1"/>
        <end position="38"/>
    </location>
</feature>
<dbReference type="AlphaFoldDB" id="A0A135SN36"/>
<evidence type="ECO:0000313" key="3">
    <source>
        <dbReference type="Proteomes" id="UP000070054"/>
    </source>
</evidence>
<feature type="region of interest" description="Disordered" evidence="1">
    <location>
        <begin position="1"/>
        <end position="58"/>
    </location>
</feature>
<name>A0A135SN36_9PEZI</name>
<dbReference type="Proteomes" id="UP000070054">
    <property type="component" value="Unassembled WGS sequence"/>
</dbReference>
<reference evidence="2 3" key="1">
    <citation type="submission" date="2014-02" db="EMBL/GenBank/DDBJ databases">
        <title>The genome sequence of Colletotrichum nymphaeae SA-01.</title>
        <authorList>
            <person name="Baroncelli R."/>
            <person name="Thon M.R."/>
        </authorList>
    </citation>
    <scope>NUCLEOTIDE SEQUENCE [LARGE SCALE GENOMIC DNA]</scope>
    <source>
        <strain evidence="2 3">SA-01</strain>
    </source>
</reference>
<sequence length="297" mass="32477">MASKGTEKDAQGKGKSTSVKDEPEEVPEKFSPEEEALLRPRSQALTPNTPQSLLSESNTHKTEANALFASSQYTSAIAKYDEAVSVCPNYLDYDLAVLRSNISACHLKLSQWKDAIASASAALDSLDRIDKESALAQERREKRKAEEEEGVEEEIVSSGASAAAPAPVTSAEDEEEVARRKRADDVLRIRAKALMRRARARSEEGGWQNLAGAEEDYKALAKMGNLAAADRKIVQTQLRVLPPRTKAAQEAETAEMWGKLKDLGNGILKPFGLSTDNFQMVKDEKTGGYSMNFNQGQ</sequence>
<organism evidence="2 3">
    <name type="scientific">Colletotrichum nymphaeae SA-01</name>
    <dbReference type="NCBI Taxonomy" id="1460502"/>
    <lineage>
        <taxon>Eukaryota</taxon>
        <taxon>Fungi</taxon>
        <taxon>Dikarya</taxon>
        <taxon>Ascomycota</taxon>
        <taxon>Pezizomycotina</taxon>
        <taxon>Sordariomycetes</taxon>
        <taxon>Hypocreomycetidae</taxon>
        <taxon>Glomerellales</taxon>
        <taxon>Glomerellaceae</taxon>
        <taxon>Colletotrichum</taxon>
        <taxon>Colletotrichum acutatum species complex</taxon>
    </lineage>
</organism>
<evidence type="ECO:0000313" key="2">
    <source>
        <dbReference type="EMBL" id="KXH37296.1"/>
    </source>
</evidence>
<dbReference type="InterPro" id="IPR052769">
    <property type="entry name" value="TPR_domain_protein"/>
</dbReference>
<dbReference type="PANTHER" id="PTHR46014:SF1">
    <property type="entry name" value="TETRATRICOPEPTIDE REPEAT PROTEIN 1"/>
    <property type="match status" value="1"/>
</dbReference>
<keyword evidence="3" id="KW-1185">Reference proteome</keyword>
<comment type="caution">
    <text evidence="2">The sequence shown here is derived from an EMBL/GenBank/DDBJ whole genome shotgun (WGS) entry which is preliminary data.</text>
</comment>
<dbReference type="EMBL" id="JEMN01001447">
    <property type="protein sequence ID" value="KXH37296.1"/>
    <property type="molecule type" value="Genomic_DNA"/>
</dbReference>
<protein>
    <recommendedName>
        <fullName evidence="4">Tetratricopeptide repeat protein 1</fullName>
    </recommendedName>
</protein>
<feature type="compositionally biased region" description="Basic and acidic residues" evidence="1">
    <location>
        <begin position="137"/>
        <end position="146"/>
    </location>
</feature>
<dbReference type="PANTHER" id="PTHR46014">
    <property type="entry name" value="TETRATRICOPEPTIDE REPEAT PROTEIN 1"/>
    <property type="match status" value="1"/>
</dbReference>